<comment type="caution">
    <text evidence="2">The sequence shown here is derived from an EMBL/GenBank/DDBJ whole genome shotgun (WGS) entry which is preliminary data.</text>
</comment>
<reference evidence="2 3" key="1">
    <citation type="journal article" date="2016" name="Nat. Commun.">
        <title>Thousands of microbial genomes shed light on interconnected biogeochemical processes in an aquifer system.</title>
        <authorList>
            <person name="Anantharaman K."/>
            <person name="Brown C.T."/>
            <person name="Hug L.A."/>
            <person name="Sharon I."/>
            <person name="Castelle C.J."/>
            <person name="Probst A.J."/>
            <person name="Thomas B.C."/>
            <person name="Singh A."/>
            <person name="Wilkins M.J."/>
            <person name="Karaoz U."/>
            <person name="Brodie E.L."/>
            <person name="Williams K.H."/>
            <person name="Hubbard S.S."/>
            <person name="Banfield J.F."/>
        </authorList>
    </citation>
    <scope>NUCLEOTIDE SEQUENCE [LARGE SCALE GENOMIC DNA]</scope>
</reference>
<organism evidence="2 3">
    <name type="scientific">Candidatus Nomurabacteria bacterium RIFCSPHIGHO2_01_FULL_40_24b</name>
    <dbReference type="NCBI Taxonomy" id="1801739"/>
    <lineage>
        <taxon>Bacteria</taxon>
        <taxon>Candidatus Nomuraibacteriota</taxon>
    </lineage>
</organism>
<accession>A0A1F6V7P8</accession>
<name>A0A1F6V7P8_9BACT</name>
<dbReference type="EMBL" id="MFTP01000012">
    <property type="protein sequence ID" value="OGI65761.1"/>
    <property type="molecule type" value="Genomic_DNA"/>
</dbReference>
<gene>
    <name evidence="2" type="ORF">A2647_00070</name>
</gene>
<evidence type="ECO:0000313" key="3">
    <source>
        <dbReference type="Proteomes" id="UP000177370"/>
    </source>
</evidence>
<evidence type="ECO:0000256" key="1">
    <source>
        <dbReference type="SAM" id="Phobius"/>
    </source>
</evidence>
<dbReference type="AlphaFoldDB" id="A0A1F6V7P8"/>
<sequence>MYLLLVVQTVLIVVNNMVGASMTLRLAVAMTLNLYAYMTMMLVQIVASLVRGLGIAIMRNIIVHAQVAEAGQFAAMEW</sequence>
<keyword evidence="1" id="KW-1133">Transmembrane helix</keyword>
<proteinExistence type="predicted"/>
<evidence type="ECO:0000313" key="2">
    <source>
        <dbReference type="EMBL" id="OGI65761.1"/>
    </source>
</evidence>
<dbReference type="Proteomes" id="UP000177370">
    <property type="component" value="Unassembled WGS sequence"/>
</dbReference>
<keyword evidence="1" id="KW-0472">Membrane</keyword>
<keyword evidence="1" id="KW-0812">Transmembrane</keyword>
<feature type="transmembrane region" description="Helical" evidence="1">
    <location>
        <begin position="35"/>
        <end position="57"/>
    </location>
</feature>
<protein>
    <submittedName>
        <fullName evidence="2">Uncharacterized protein</fullName>
    </submittedName>
</protein>